<dbReference type="PANTHER" id="PTHR23279">
    <property type="entry name" value="DEFECTIVE PROBOSCIS EXTENSION RESPONSE DPR -RELATED"/>
    <property type="match status" value="1"/>
</dbReference>
<proteinExistence type="predicted"/>
<dbReference type="AlphaFoldDB" id="A0A423TC10"/>
<dbReference type="InterPro" id="IPR036179">
    <property type="entry name" value="Ig-like_dom_sf"/>
</dbReference>
<dbReference type="PANTHER" id="PTHR23279:SF36">
    <property type="entry name" value="DEFECTIVE PROBOSCIS EXTENSION RESPONSE 9, ISOFORM A"/>
    <property type="match status" value="1"/>
</dbReference>
<gene>
    <name evidence="1" type="ORF">C7M84_007486</name>
</gene>
<accession>A0A423TC10</accession>
<evidence type="ECO:0000313" key="1">
    <source>
        <dbReference type="EMBL" id="ROT74033.1"/>
    </source>
</evidence>
<organism evidence="1 2">
    <name type="scientific">Penaeus vannamei</name>
    <name type="common">Whiteleg shrimp</name>
    <name type="synonym">Litopenaeus vannamei</name>
    <dbReference type="NCBI Taxonomy" id="6689"/>
    <lineage>
        <taxon>Eukaryota</taxon>
        <taxon>Metazoa</taxon>
        <taxon>Ecdysozoa</taxon>
        <taxon>Arthropoda</taxon>
        <taxon>Crustacea</taxon>
        <taxon>Multicrustacea</taxon>
        <taxon>Malacostraca</taxon>
        <taxon>Eumalacostraca</taxon>
        <taxon>Eucarida</taxon>
        <taxon>Decapoda</taxon>
        <taxon>Dendrobranchiata</taxon>
        <taxon>Penaeoidea</taxon>
        <taxon>Penaeidae</taxon>
        <taxon>Penaeus</taxon>
    </lineage>
</organism>
<dbReference type="InterPro" id="IPR013783">
    <property type="entry name" value="Ig-like_fold"/>
</dbReference>
<comment type="caution">
    <text evidence="1">The sequence shown here is derived from an EMBL/GenBank/DDBJ whole genome shotgun (WGS) entry which is preliminary data.</text>
</comment>
<dbReference type="InterPro" id="IPR037448">
    <property type="entry name" value="Zig-8"/>
</dbReference>
<keyword evidence="2" id="KW-1185">Reference proteome</keyword>
<evidence type="ECO:0000313" key="2">
    <source>
        <dbReference type="Proteomes" id="UP000283509"/>
    </source>
</evidence>
<dbReference type="Proteomes" id="UP000283509">
    <property type="component" value="Unassembled WGS sequence"/>
</dbReference>
<protein>
    <submittedName>
        <fullName evidence="1">Uncharacterized protein</fullName>
    </submittedName>
</protein>
<name>A0A423TC10_PENVA</name>
<reference evidence="1 2" key="2">
    <citation type="submission" date="2019-01" db="EMBL/GenBank/DDBJ databases">
        <title>The decoding of complex shrimp genome reveals the adaptation for benthos swimmer, frequently molting mechanism and breeding impact on genome.</title>
        <authorList>
            <person name="Sun Y."/>
            <person name="Gao Y."/>
            <person name="Yu Y."/>
        </authorList>
    </citation>
    <scope>NUCLEOTIDE SEQUENCE [LARGE SCALE GENOMIC DNA]</scope>
    <source>
        <tissue evidence="1">Muscle</tissue>
    </source>
</reference>
<reference evidence="1 2" key="1">
    <citation type="submission" date="2018-04" db="EMBL/GenBank/DDBJ databases">
        <authorList>
            <person name="Zhang X."/>
            <person name="Yuan J."/>
            <person name="Li F."/>
            <person name="Xiang J."/>
        </authorList>
    </citation>
    <scope>NUCLEOTIDE SEQUENCE [LARGE SCALE GENOMIC DNA]</scope>
    <source>
        <tissue evidence="1">Muscle</tissue>
    </source>
</reference>
<sequence>MTSCCSRYGVETNSTCSVLTIQDVQFSDNGRYACHPANAQPASILIHVLNGGETPAAIHSPAARAAHPCLPLLLLLLLLLRLANLSHQVVVVRDAQYRIRRMRTYRQEPLSPCREICPSV</sequence>
<dbReference type="GO" id="GO:0050808">
    <property type="term" value="P:synapse organization"/>
    <property type="evidence" value="ECO:0007669"/>
    <property type="project" value="TreeGrafter"/>
</dbReference>
<dbReference type="Gene3D" id="2.60.40.10">
    <property type="entry name" value="Immunoglobulins"/>
    <property type="match status" value="1"/>
</dbReference>
<dbReference type="EMBL" id="QCYY01001950">
    <property type="protein sequence ID" value="ROT74033.1"/>
    <property type="molecule type" value="Genomic_DNA"/>
</dbReference>
<dbReference type="GO" id="GO:0032589">
    <property type="term" value="C:neuron projection membrane"/>
    <property type="evidence" value="ECO:0007669"/>
    <property type="project" value="TreeGrafter"/>
</dbReference>
<dbReference type="SUPFAM" id="SSF48726">
    <property type="entry name" value="Immunoglobulin"/>
    <property type="match status" value="1"/>
</dbReference>